<protein>
    <recommendedName>
        <fullName evidence="3">Lipoprotein</fullName>
    </recommendedName>
</protein>
<sequence>MNHHRYLILISIFLTSIFSSCIQSNERKNNVIIDSLIKATENIAIGETKFGISEKEFNQLHPDSLIILEGNIYTLTSFFNKSKKLNMIYLMDTVTVDNTKFDKELFNRMDLLKQHFVKTYGEPQQDRGYPKQAKMKNGKAFEAYKWEIGKKLIAVGIALEETDEGNIYYVLAHVDRKE</sequence>
<dbReference type="Proteomes" id="UP001517367">
    <property type="component" value="Unassembled WGS sequence"/>
</dbReference>
<keyword evidence="2" id="KW-1185">Reference proteome</keyword>
<evidence type="ECO:0000313" key="2">
    <source>
        <dbReference type="Proteomes" id="UP001517367"/>
    </source>
</evidence>
<dbReference type="EMBL" id="SRMP02000039">
    <property type="protein sequence ID" value="MFN0293024.1"/>
    <property type="molecule type" value="Genomic_DNA"/>
</dbReference>
<dbReference type="RefSeq" id="WP_138731356.1">
    <property type="nucleotide sequence ID" value="NZ_SRMP02000039.1"/>
</dbReference>
<evidence type="ECO:0000313" key="1">
    <source>
        <dbReference type="EMBL" id="MFN0293024.1"/>
    </source>
</evidence>
<gene>
    <name evidence="1" type="ORF">E5L68_016625</name>
</gene>
<proteinExistence type="predicted"/>
<evidence type="ECO:0008006" key="3">
    <source>
        <dbReference type="Google" id="ProtNLM"/>
    </source>
</evidence>
<reference evidence="1 2" key="1">
    <citation type="submission" date="2024-12" db="EMBL/GenBank/DDBJ databases">
        <authorList>
            <person name="Hu S."/>
        </authorList>
    </citation>
    <scope>NUCLEOTIDE SEQUENCE [LARGE SCALE GENOMIC DNA]</scope>
    <source>
        <strain evidence="1 2">P-25</strain>
    </source>
</reference>
<dbReference type="PROSITE" id="PS51257">
    <property type="entry name" value="PROKAR_LIPOPROTEIN"/>
    <property type="match status" value="1"/>
</dbReference>
<accession>A0ABW9JMY0</accession>
<name>A0ABW9JMY0_9SPHI</name>
<comment type="caution">
    <text evidence="1">The sequence shown here is derived from an EMBL/GenBank/DDBJ whole genome shotgun (WGS) entry which is preliminary data.</text>
</comment>
<organism evidence="1 2">
    <name type="scientific">Pedobacter helvus</name>
    <dbReference type="NCBI Taxonomy" id="2563444"/>
    <lineage>
        <taxon>Bacteria</taxon>
        <taxon>Pseudomonadati</taxon>
        <taxon>Bacteroidota</taxon>
        <taxon>Sphingobacteriia</taxon>
        <taxon>Sphingobacteriales</taxon>
        <taxon>Sphingobacteriaceae</taxon>
        <taxon>Pedobacter</taxon>
    </lineage>
</organism>